<dbReference type="SUPFAM" id="SSF143243">
    <property type="entry name" value="Nqo5-like"/>
    <property type="match status" value="1"/>
</dbReference>
<dbReference type="GO" id="GO:0009060">
    <property type="term" value="P:aerobic respiration"/>
    <property type="evidence" value="ECO:0007669"/>
    <property type="project" value="TreeGrafter"/>
</dbReference>
<protein>
    <submittedName>
        <fullName evidence="3">NADH-quinone oxidoreductase subunit NuoB</fullName>
        <ecNumber evidence="3">1.6.5.11</ecNumber>
    </submittedName>
</protein>
<dbReference type="GO" id="GO:0016491">
    <property type="term" value="F:oxidoreductase activity"/>
    <property type="evidence" value="ECO:0007669"/>
    <property type="project" value="UniProtKB-KW"/>
</dbReference>
<keyword evidence="4" id="KW-1185">Reference proteome</keyword>
<dbReference type="OrthoDB" id="17299at2157"/>
<reference evidence="3 4" key="1">
    <citation type="submission" date="2020-10" db="EMBL/GenBank/DDBJ databases">
        <title>Complete genome sequence of Thermosphaera aggregans strain 3507.</title>
        <authorList>
            <person name="Zayulina K.S."/>
            <person name="Elcheninov A.G."/>
            <person name="Toshchakov S.V."/>
            <person name="Kublanov I.V."/>
            <person name="Kochetkova T.V."/>
        </authorList>
    </citation>
    <scope>NUCLEOTIDE SEQUENCE [LARGE SCALE GENOMIC DNA]</scope>
    <source>
        <strain evidence="3 4">3507</strain>
    </source>
</reference>
<dbReference type="GeneID" id="59454328"/>
<organism evidence="3 4">
    <name type="scientific">Thermosphaera chiliense</name>
    <dbReference type="NCBI Taxonomy" id="3402707"/>
    <lineage>
        <taxon>Archaea</taxon>
        <taxon>Thermoproteota</taxon>
        <taxon>Thermoprotei</taxon>
        <taxon>Desulfurococcales</taxon>
        <taxon>Desulfurococcaceae</taxon>
        <taxon>Thermosphaera</taxon>
    </lineage>
</organism>
<dbReference type="AlphaFoldDB" id="A0A7M1US58"/>
<dbReference type="PANTHER" id="PTHR11995:SF14">
    <property type="entry name" value="NADH DEHYDROGENASE [UBIQUINONE] IRON-SULFUR PROTEIN 7, MITOCHONDRIAL"/>
    <property type="match status" value="1"/>
</dbReference>
<keyword evidence="3" id="KW-0560">Oxidoreductase</keyword>
<dbReference type="InterPro" id="IPR006137">
    <property type="entry name" value="NADH_UbQ_OxRdtase-like_20kDa"/>
</dbReference>
<dbReference type="EMBL" id="CP063144">
    <property type="protein sequence ID" value="QOR94876.1"/>
    <property type="molecule type" value="Genomic_DNA"/>
</dbReference>
<dbReference type="RefSeq" id="WP_193436672.1">
    <property type="nucleotide sequence ID" value="NZ_CP063144.1"/>
</dbReference>
<evidence type="ECO:0000313" key="3">
    <source>
        <dbReference type="EMBL" id="QOR94876.1"/>
    </source>
</evidence>
<gene>
    <name evidence="3" type="primary">nuoB</name>
    <name evidence="3" type="ORF">IMZ38_02880</name>
</gene>
<dbReference type="Pfam" id="PF01058">
    <property type="entry name" value="Oxidored_q6"/>
    <property type="match status" value="1"/>
</dbReference>
<name>A0A7M1US58_9CREN</name>
<dbReference type="SUPFAM" id="SSF56770">
    <property type="entry name" value="HydA/Nqo6-like"/>
    <property type="match status" value="1"/>
</dbReference>
<proteinExistence type="predicted"/>
<dbReference type="Gene3D" id="3.40.50.12280">
    <property type="match status" value="1"/>
</dbReference>
<dbReference type="GO" id="GO:0015990">
    <property type="term" value="P:electron transport coupled proton transport"/>
    <property type="evidence" value="ECO:0007669"/>
    <property type="project" value="TreeGrafter"/>
</dbReference>
<dbReference type="PANTHER" id="PTHR11995">
    <property type="entry name" value="NADH DEHYDROGENASE"/>
    <property type="match status" value="1"/>
</dbReference>
<dbReference type="GO" id="GO:0008137">
    <property type="term" value="F:NADH dehydrogenase (ubiquinone) activity"/>
    <property type="evidence" value="ECO:0007669"/>
    <property type="project" value="InterPro"/>
</dbReference>
<dbReference type="EC" id="1.6.5.11" evidence="3"/>
<evidence type="ECO:0000259" key="1">
    <source>
        <dbReference type="Pfam" id="PF00329"/>
    </source>
</evidence>
<feature type="domain" description="NADH:ubiquinone oxidoreductase 30kDa subunit" evidence="1">
    <location>
        <begin position="208"/>
        <end position="326"/>
    </location>
</feature>
<dbReference type="InterPro" id="IPR037232">
    <property type="entry name" value="NADH_quin_OxRdtase_su_C/D-like"/>
</dbReference>
<sequence>MSLLDKLVKWARSRSMWMIHYCSACGAVEFPPIVMSPLDWERYGYMPAPTPRQSDLYVGMGYLTKKTVKLFLNMYRQVPEPRLVAAGCNCTATGGLYWDSYATYKRLDEFVDVEGWVPGCMPMPDDYFSMLEYLRRKIATSGLETHISRIKPDAFEKIARYEELEKQWLKEYLDKASKQAGEPVNYVFNPSYPECYEASAKHKICKLSVEREKLKMVLKELKDQGFSLFININTVDYPDKGVIELYYILENPGTGEQKWVKTYTPRANPTVESVHDIFPLALYIEREVYEMMGVLFENHPLLRKWILEGNWEGPPPLRKDVDTAGFVVKTMYGGYKYGR</sequence>
<dbReference type="InterPro" id="IPR001268">
    <property type="entry name" value="NADH_UbQ_OxRdtase_30kDa_su"/>
</dbReference>
<dbReference type="Pfam" id="PF00329">
    <property type="entry name" value="Complex1_30kDa"/>
    <property type="match status" value="1"/>
</dbReference>
<dbReference type="GO" id="GO:0045271">
    <property type="term" value="C:respiratory chain complex I"/>
    <property type="evidence" value="ECO:0007669"/>
    <property type="project" value="TreeGrafter"/>
</dbReference>
<evidence type="ECO:0000259" key="2">
    <source>
        <dbReference type="Pfam" id="PF01058"/>
    </source>
</evidence>
<dbReference type="NCBIfam" id="NF005012">
    <property type="entry name" value="PRK06411.1"/>
    <property type="match status" value="1"/>
</dbReference>
<evidence type="ECO:0000313" key="4">
    <source>
        <dbReference type="Proteomes" id="UP000593766"/>
    </source>
</evidence>
<dbReference type="Gene3D" id="3.30.460.80">
    <property type="entry name" value="NADH:ubiquinone oxidoreductase, 30kDa subunit"/>
    <property type="match status" value="1"/>
</dbReference>
<feature type="domain" description="NADH:ubiquinone oxidoreductase-like 20kDa subunit" evidence="2">
    <location>
        <begin position="22"/>
        <end position="133"/>
    </location>
</feature>
<dbReference type="GO" id="GO:0051536">
    <property type="term" value="F:iron-sulfur cluster binding"/>
    <property type="evidence" value="ECO:0007669"/>
    <property type="project" value="InterPro"/>
</dbReference>
<dbReference type="Proteomes" id="UP000593766">
    <property type="component" value="Chromosome"/>
</dbReference>
<dbReference type="KEGG" id="tcs:IMZ38_02880"/>
<accession>A0A7M1US58</accession>